<evidence type="ECO:0000313" key="3">
    <source>
        <dbReference type="Proteomes" id="UP000603728"/>
    </source>
</evidence>
<name>A0ABS1KES1_9FLAO</name>
<dbReference type="Proteomes" id="UP000603728">
    <property type="component" value="Unassembled WGS sequence"/>
</dbReference>
<sequence>MGNMFCKLKKEEKEECLVRIEFFMNSKKLFLNKDLCLAQLSEETGITGHKISYLINAELRLNFNDYVNLKRIQYLLENINAPILKNLSIEKMSLICGFGSRASCFRALRKHKGKSLKHFIIGSHLS</sequence>
<feature type="domain" description="HTH araC/xylS-type" evidence="1">
    <location>
        <begin position="31"/>
        <end position="122"/>
    </location>
</feature>
<protein>
    <recommendedName>
        <fullName evidence="1">HTH araC/xylS-type domain-containing protein</fullName>
    </recommendedName>
</protein>
<gene>
    <name evidence="2" type="ORF">JI750_12855</name>
</gene>
<keyword evidence="3" id="KW-1185">Reference proteome</keyword>
<dbReference type="EMBL" id="JAERSF010000002">
    <property type="protein sequence ID" value="MBL0737788.1"/>
    <property type="molecule type" value="Genomic_DNA"/>
</dbReference>
<dbReference type="InterPro" id="IPR018060">
    <property type="entry name" value="HTH_AraC"/>
</dbReference>
<reference evidence="2 3" key="1">
    <citation type="submission" date="2021-01" db="EMBL/GenBank/DDBJ databases">
        <title>Genome seq and assembly of Flavobacterium sp. GN10.</title>
        <authorList>
            <person name="Chhetri G."/>
        </authorList>
    </citation>
    <scope>NUCLEOTIDE SEQUENCE [LARGE SCALE GENOMIC DNA]</scope>
    <source>
        <strain evidence="2 3">GN10</strain>
    </source>
</reference>
<evidence type="ECO:0000259" key="1">
    <source>
        <dbReference type="PROSITE" id="PS01124"/>
    </source>
</evidence>
<dbReference type="RefSeq" id="WP_111290913.1">
    <property type="nucleotide sequence ID" value="NZ_JAERSF010000002.1"/>
</dbReference>
<proteinExistence type="predicted"/>
<evidence type="ECO:0000313" key="2">
    <source>
        <dbReference type="EMBL" id="MBL0737788.1"/>
    </source>
</evidence>
<organism evidence="2 3">
    <name type="scientific">Flavobacterium tagetis</name>
    <dbReference type="NCBI Taxonomy" id="2801336"/>
    <lineage>
        <taxon>Bacteria</taxon>
        <taxon>Pseudomonadati</taxon>
        <taxon>Bacteroidota</taxon>
        <taxon>Flavobacteriia</taxon>
        <taxon>Flavobacteriales</taxon>
        <taxon>Flavobacteriaceae</taxon>
        <taxon>Flavobacterium</taxon>
    </lineage>
</organism>
<accession>A0ABS1KES1</accession>
<dbReference type="PROSITE" id="PS01124">
    <property type="entry name" value="HTH_ARAC_FAMILY_2"/>
    <property type="match status" value="1"/>
</dbReference>
<comment type="caution">
    <text evidence="2">The sequence shown here is derived from an EMBL/GenBank/DDBJ whole genome shotgun (WGS) entry which is preliminary data.</text>
</comment>
<dbReference type="Gene3D" id="1.10.10.60">
    <property type="entry name" value="Homeodomain-like"/>
    <property type="match status" value="1"/>
</dbReference>